<proteinExistence type="predicted"/>
<feature type="domain" description="HTH tetR-type" evidence="3">
    <location>
        <begin position="7"/>
        <end position="67"/>
    </location>
</feature>
<accession>A0A923SN02</accession>
<organism evidence="4 5">
    <name type="scientific">Lentihominibacter faecis</name>
    <dbReference type="NCBI Taxonomy" id="2764712"/>
    <lineage>
        <taxon>Bacteria</taxon>
        <taxon>Bacillati</taxon>
        <taxon>Bacillota</taxon>
        <taxon>Clostridia</taxon>
        <taxon>Peptostreptococcales</taxon>
        <taxon>Anaerovoracaceae</taxon>
        <taxon>Lentihominibacter</taxon>
    </lineage>
</organism>
<evidence type="ECO:0000256" key="2">
    <source>
        <dbReference type="PROSITE-ProRule" id="PRU00335"/>
    </source>
</evidence>
<feature type="DNA-binding region" description="H-T-H motif" evidence="2">
    <location>
        <begin position="30"/>
        <end position="49"/>
    </location>
</feature>
<dbReference type="PROSITE" id="PS50977">
    <property type="entry name" value="HTH_TETR_2"/>
    <property type="match status" value="1"/>
</dbReference>
<dbReference type="Gene3D" id="1.10.357.10">
    <property type="entry name" value="Tetracycline Repressor, domain 2"/>
    <property type="match status" value="1"/>
</dbReference>
<dbReference type="EMBL" id="JACRWC010000081">
    <property type="protein sequence ID" value="MBC5999636.1"/>
    <property type="molecule type" value="Genomic_DNA"/>
</dbReference>
<dbReference type="PANTHER" id="PTHR43479">
    <property type="entry name" value="ACREF/ENVCD OPERON REPRESSOR-RELATED"/>
    <property type="match status" value="1"/>
</dbReference>
<name>A0A923SN02_9FIRM</name>
<dbReference type="Pfam" id="PF00440">
    <property type="entry name" value="TetR_N"/>
    <property type="match status" value="1"/>
</dbReference>
<dbReference type="RefSeq" id="WP_249287051.1">
    <property type="nucleotide sequence ID" value="NZ_JACRWC010000081.1"/>
</dbReference>
<dbReference type="InterPro" id="IPR009057">
    <property type="entry name" value="Homeodomain-like_sf"/>
</dbReference>
<comment type="caution">
    <text evidence="4">The sequence shown here is derived from an EMBL/GenBank/DDBJ whole genome shotgun (WGS) entry which is preliminary data.</text>
</comment>
<dbReference type="InterPro" id="IPR050624">
    <property type="entry name" value="HTH-type_Tx_Regulator"/>
</dbReference>
<gene>
    <name evidence="4" type="ORF">H8876_06450</name>
</gene>
<sequence>MYKKLEEETIDDILEAGIDEFIEKGLQGAAMSGIAKKSGVSVGVIYKYFTDKNTFFLQCLDHSLELLSNVLQEAVSEAKDLRGCIRKIVAALISNSKIHSNYNAMYNEIMSGSCRKYAKDLVGRIEGRSAEVYRTLIEQAQKEGMITTETDAGILAFFFDNLLMMMQFSYSCDYYKDRMRLFCGDLADDEDIMADSLIRFMEAALQMKPME</sequence>
<evidence type="ECO:0000313" key="5">
    <source>
        <dbReference type="Proteomes" id="UP000644115"/>
    </source>
</evidence>
<keyword evidence="5" id="KW-1185">Reference proteome</keyword>
<dbReference type="Proteomes" id="UP000644115">
    <property type="component" value="Unassembled WGS sequence"/>
</dbReference>
<dbReference type="PRINTS" id="PR00455">
    <property type="entry name" value="HTHTETR"/>
</dbReference>
<dbReference type="GO" id="GO:0003677">
    <property type="term" value="F:DNA binding"/>
    <property type="evidence" value="ECO:0007669"/>
    <property type="project" value="UniProtKB-UniRule"/>
</dbReference>
<dbReference type="SUPFAM" id="SSF46689">
    <property type="entry name" value="Homeodomain-like"/>
    <property type="match status" value="1"/>
</dbReference>
<evidence type="ECO:0000259" key="3">
    <source>
        <dbReference type="PROSITE" id="PS50977"/>
    </source>
</evidence>
<keyword evidence="1 2" id="KW-0238">DNA-binding</keyword>
<evidence type="ECO:0000313" key="4">
    <source>
        <dbReference type="EMBL" id="MBC5999636.1"/>
    </source>
</evidence>
<dbReference type="InterPro" id="IPR001647">
    <property type="entry name" value="HTH_TetR"/>
</dbReference>
<dbReference type="PANTHER" id="PTHR43479:SF11">
    <property type="entry name" value="ACREF_ENVCD OPERON REPRESSOR-RELATED"/>
    <property type="match status" value="1"/>
</dbReference>
<reference evidence="4" key="1">
    <citation type="submission" date="2020-08" db="EMBL/GenBank/DDBJ databases">
        <authorList>
            <person name="Liu C."/>
            <person name="Sun Q."/>
        </authorList>
    </citation>
    <scope>NUCLEOTIDE SEQUENCE</scope>
    <source>
        <strain evidence="4">BX16</strain>
    </source>
</reference>
<evidence type="ECO:0000256" key="1">
    <source>
        <dbReference type="ARBA" id="ARBA00023125"/>
    </source>
</evidence>
<dbReference type="AlphaFoldDB" id="A0A923SN02"/>
<protein>
    <submittedName>
        <fullName evidence="4">TetR/AcrR family transcriptional regulator</fullName>
    </submittedName>
</protein>